<dbReference type="Proteomes" id="UP001469553">
    <property type="component" value="Unassembled WGS sequence"/>
</dbReference>
<keyword evidence="2" id="KW-1185">Reference proteome</keyword>
<comment type="caution">
    <text evidence="1">The sequence shown here is derived from an EMBL/GenBank/DDBJ whole genome shotgun (WGS) entry which is preliminary data.</text>
</comment>
<protein>
    <submittedName>
        <fullName evidence="1">Uncharacterized protein</fullName>
    </submittedName>
</protein>
<name>A0ABV0XF69_9TELE</name>
<dbReference type="EMBL" id="JAHRIP010001146">
    <property type="protein sequence ID" value="MEQ2280071.1"/>
    <property type="molecule type" value="Genomic_DNA"/>
</dbReference>
<accession>A0ABV0XF69</accession>
<reference evidence="1 2" key="1">
    <citation type="submission" date="2021-06" db="EMBL/GenBank/DDBJ databases">
        <authorList>
            <person name="Palmer J.M."/>
        </authorList>
    </citation>
    <scope>NUCLEOTIDE SEQUENCE [LARGE SCALE GENOMIC DNA]</scope>
    <source>
        <strain evidence="1 2">AS_MEX2019</strain>
        <tissue evidence="1">Muscle</tissue>
    </source>
</reference>
<sequence>MPPSTPSWIQRCCYGDSKNSSSVQLVGVNTAQVLAAVILILTKLYDFHISSVTESTLWSYDSVLPIPWWENHVLVSSGFRRGNTHTHTHTHTCTHRLV</sequence>
<proteinExistence type="predicted"/>
<evidence type="ECO:0000313" key="1">
    <source>
        <dbReference type="EMBL" id="MEQ2280071.1"/>
    </source>
</evidence>
<organism evidence="1 2">
    <name type="scientific">Ameca splendens</name>
    <dbReference type="NCBI Taxonomy" id="208324"/>
    <lineage>
        <taxon>Eukaryota</taxon>
        <taxon>Metazoa</taxon>
        <taxon>Chordata</taxon>
        <taxon>Craniata</taxon>
        <taxon>Vertebrata</taxon>
        <taxon>Euteleostomi</taxon>
        <taxon>Actinopterygii</taxon>
        <taxon>Neopterygii</taxon>
        <taxon>Teleostei</taxon>
        <taxon>Neoteleostei</taxon>
        <taxon>Acanthomorphata</taxon>
        <taxon>Ovalentaria</taxon>
        <taxon>Atherinomorphae</taxon>
        <taxon>Cyprinodontiformes</taxon>
        <taxon>Goodeidae</taxon>
        <taxon>Ameca</taxon>
    </lineage>
</organism>
<evidence type="ECO:0000313" key="2">
    <source>
        <dbReference type="Proteomes" id="UP001469553"/>
    </source>
</evidence>
<gene>
    <name evidence="1" type="ORF">AMECASPLE_015971</name>
</gene>